<evidence type="ECO:0000313" key="7">
    <source>
        <dbReference type="EMBL" id="GAA4417387.1"/>
    </source>
</evidence>
<dbReference type="PROSITE" id="PS51387">
    <property type="entry name" value="FAD_PCMH"/>
    <property type="match status" value="1"/>
</dbReference>
<comment type="similarity">
    <text evidence="2">Belongs to the oxygen-dependent FAD-linked oxidoreductase family.</text>
</comment>
<name>A0ABP8L1L0_9MICO</name>
<dbReference type="InterPro" id="IPR006093">
    <property type="entry name" value="Oxy_OxRdtase_FAD_BS"/>
</dbReference>
<evidence type="ECO:0000256" key="1">
    <source>
        <dbReference type="ARBA" id="ARBA00001974"/>
    </source>
</evidence>
<dbReference type="InterPro" id="IPR016169">
    <property type="entry name" value="FAD-bd_PCMH_sub2"/>
</dbReference>
<dbReference type="SUPFAM" id="SSF56176">
    <property type="entry name" value="FAD-binding/transporter-associated domain-like"/>
    <property type="match status" value="1"/>
</dbReference>
<dbReference type="Gene3D" id="3.40.462.20">
    <property type="match status" value="1"/>
</dbReference>
<evidence type="ECO:0000256" key="2">
    <source>
        <dbReference type="ARBA" id="ARBA00005466"/>
    </source>
</evidence>
<dbReference type="PROSITE" id="PS00862">
    <property type="entry name" value="OX2_COVAL_FAD"/>
    <property type="match status" value="1"/>
</dbReference>
<evidence type="ECO:0000313" key="8">
    <source>
        <dbReference type="EMBL" id="GAA4420990.1"/>
    </source>
</evidence>
<dbReference type="SUPFAM" id="SSF55103">
    <property type="entry name" value="FAD-linked oxidases, C-terminal domain"/>
    <property type="match status" value="1"/>
</dbReference>
<dbReference type="Proteomes" id="UP001500622">
    <property type="component" value="Unassembled WGS sequence"/>
</dbReference>
<dbReference type="InterPro" id="IPR016164">
    <property type="entry name" value="FAD-linked_Oxase-like_C"/>
</dbReference>
<keyword evidence="9" id="KW-1185">Reference proteome</keyword>
<comment type="caution">
    <text evidence="8">The sequence shown here is derived from an EMBL/GenBank/DDBJ whole genome shotgun (WGS) entry which is preliminary data.</text>
</comment>
<dbReference type="PANTHER" id="PTHR42973:SF39">
    <property type="entry name" value="FAD-BINDING PCMH-TYPE DOMAIN-CONTAINING PROTEIN"/>
    <property type="match status" value="1"/>
</dbReference>
<evidence type="ECO:0000313" key="9">
    <source>
        <dbReference type="Proteomes" id="UP001500622"/>
    </source>
</evidence>
<evidence type="ECO:0000256" key="4">
    <source>
        <dbReference type="ARBA" id="ARBA00022827"/>
    </source>
</evidence>
<reference evidence="9" key="2">
    <citation type="journal article" date="2019" name="Int. J. Syst. Evol. Microbiol.">
        <title>The Global Catalogue of Microorganisms (GCM) 10K type strain sequencing project: providing services to taxonomists for standard genome sequencing and annotation.</title>
        <authorList>
            <consortium name="The Broad Institute Genomics Platform"/>
            <consortium name="The Broad Institute Genome Sequencing Center for Infectious Disease"/>
            <person name="Wu L."/>
            <person name="Ma J."/>
        </authorList>
    </citation>
    <scope>NUCLEOTIDE SEQUENCE [LARGE SCALE GENOMIC DNA]</scope>
    <source>
        <strain evidence="9">JCM 17810</strain>
    </source>
</reference>
<dbReference type="Gene3D" id="3.30.43.10">
    <property type="entry name" value="Uridine Diphospho-n-acetylenolpyruvylglucosamine Reductase, domain 2"/>
    <property type="match status" value="1"/>
</dbReference>
<dbReference type="InterPro" id="IPR050416">
    <property type="entry name" value="FAD-linked_Oxidoreductase"/>
</dbReference>
<proteinExistence type="inferred from homology"/>
<dbReference type="Gene3D" id="3.30.465.10">
    <property type="match status" value="1"/>
</dbReference>
<dbReference type="EMBL" id="BAABGN010000004">
    <property type="protein sequence ID" value="GAA4420990.1"/>
    <property type="molecule type" value="Genomic_DNA"/>
</dbReference>
<protein>
    <submittedName>
        <fullName evidence="8">FAD-binding oxidoreductase</fullName>
    </submittedName>
</protein>
<comment type="cofactor">
    <cofactor evidence="1">
        <name>FAD</name>
        <dbReference type="ChEBI" id="CHEBI:57692"/>
    </cofactor>
</comment>
<reference evidence="8" key="1">
    <citation type="journal article" date="2014" name="Int. J. Syst. Evol. Microbiol.">
        <title>Complete genome of a new Firmicutes species belonging to the dominant human colonic microbiota ('Ruminococcus bicirculans') reveals two chromosomes and a selective capacity to utilize plant glucans.</title>
        <authorList>
            <consortium name="NISC Comparative Sequencing Program"/>
            <person name="Wegmann U."/>
            <person name="Louis P."/>
            <person name="Goesmann A."/>
            <person name="Henrissat B."/>
            <person name="Duncan S.H."/>
            <person name="Flint H.J."/>
        </authorList>
    </citation>
    <scope>NUCLEOTIDE SEQUENCE</scope>
    <source>
        <strain evidence="8">JCM 17810</strain>
    </source>
</reference>
<dbReference type="InterPro" id="IPR036318">
    <property type="entry name" value="FAD-bd_PCMH-like_sf"/>
</dbReference>
<evidence type="ECO:0000256" key="3">
    <source>
        <dbReference type="ARBA" id="ARBA00022630"/>
    </source>
</evidence>
<evidence type="ECO:0000256" key="5">
    <source>
        <dbReference type="ARBA" id="ARBA00023002"/>
    </source>
</evidence>
<keyword evidence="5" id="KW-0560">Oxidoreductase</keyword>
<reference evidence="8" key="3">
    <citation type="submission" date="2023-12" db="EMBL/GenBank/DDBJ databases">
        <authorList>
            <person name="Sun Q."/>
            <person name="Inoue M."/>
        </authorList>
    </citation>
    <scope>NUCLEOTIDE SEQUENCE</scope>
    <source>
        <strain evidence="8">JCM 17810</strain>
    </source>
</reference>
<dbReference type="EMBL" id="BAABGN010000002">
    <property type="protein sequence ID" value="GAA4417387.1"/>
    <property type="molecule type" value="Genomic_DNA"/>
</dbReference>
<dbReference type="PANTHER" id="PTHR42973">
    <property type="entry name" value="BINDING OXIDOREDUCTASE, PUTATIVE (AFU_ORTHOLOGUE AFUA_1G17690)-RELATED"/>
    <property type="match status" value="1"/>
</dbReference>
<accession>A0ABP8L1L0</accession>
<sequence length="474" mass="50427">MRGAAAPETELMTEITATAASVDELRFRLQGGLHGPGDDYYEDSCTLFNTMIERRPRVVAECVTVDDVVAVLAFAGEHGLPIAVRAGGHSVAGRSLCDDGVVVDVRRIADVDIDVGRRLARVGGGAISSDVDRAAQVHGLATTGGRVSTTGTAGLTLGGGSGWLERKYGLACDNLVGAEMVTWDGRIVRASEDENRDLLWALRGGGGGFGVVTTLELALHPVGPEVFAGETLFPASRAGEVLRAFRDVMNKAPDELSLAYALATAPDDDTVPANLRGSAVVDVLGMWAGSMADGEQALAPIRALHPDADSFGPTAYADFQCSVDDPPGYRNYWTAENVVDLPDEAIDELVHRATDLPAGPSQLFIVAWGGAVPRFGHEHSPLAGRESRFVVHPLMMWQDPADDESNRAIARALRQAVQPWSTGAAYPNFLGEEGHTRMRSAYGTSAPRLAAVKRRWDPHDVFRTHQAISASGSL</sequence>
<keyword evidence="3" id="KW-0285">Flavoprotein</keyword>
<dbReference type="InterPro" id="IPR016166">
    <property type="entry name" value="FAD-bd_PCMH"/>
</dbReference>
<organism evidence="8 9">
    <name type="scientific">Georgenia halophila</name>
    <dbReference type="NCBI Taxonomy" id="620889"/>
    <lineage>
        <taxon>Bacteria</taxon>
        <taxon>Bacillati</taxon>
        <taxon>Actinomycetota</taxon>
        <taxon>Actinomycetes</taxon>
        <taxon>Micrococcales</taxon>
        <taxon>Bogoriellaceae</taxon>
        <taxon>Georgenia</taxon>
    </lineage>
</organism>
<evidence type="ECO:0000259" key="6">
    <source>
        <dbReference type="PROSITE" id="PS51387"/>
    </source>
</evidence>
<dbReference type="Pfam" id="PF08031">
    <property type="entry name" value="BBE"/>
    <property type="match status" value="1"/>
</dbReference>
<gene>
    <name evidence="7" type="ORF">GCM10023169_05820</name>
    <name evidence="8" type="ORF">GCM10023169_13480</name>
</gene>
<dbReference type="InterPro" id="IPR012951">
    <property type="entry name" value="BBE"/>
</dbReference>
<dbReference type="InterPro" id="IPR006094">
    <property type="entry name" value="Oxid_FAD_bind_N"/>
</dbReference>
<keyword evidence="4" id="KW-0274">FAD</keyword>
<dbReference type="InterPro" id="IPR016167">
    <property type="entry name" value="FAD-bd_PCMH_sub1"/>
</dbReference>
<feature type="domain" description="FAD-binding PCMH-type" evidence="6">
    <location>
        <begin position="51"/>
        <end position="222"/>
    </location>
</feature>
<dbReference type="Pfam" id="PF01565">
    <property type="entry name" value="FAD_binding_4"/>
    <property type="match status" value="1"/>
</dbReference>